<feature type="non-terminal residue" evidence="1">
    <location>
        <position position="1"/>
    </location>
</feature>
<accession>X1P621</accession>
<evidence type="ECO:0008006" key="2">
    <source>
        <dbReference type="Google" id="ProtNLM"/>
    </source>
</evidence>
<organism evidence="1">
    <name type="scientific">marine sediment metagenome</name>
    <dbReference type="NCBI Taxonomy" id="412755"/>
    <lineage>
        <taxon>unclassified sequences</taxon>
        <taxon>metagenomes</taxon>
        <taxon>ecological metagenomes</taxon>
    </lineage>
</organism>
<sequence>LNLETGQTITSTGCRFEDPNFRDVMVGPNTDSVPTIISFINYNNTNPGTRDEEPAWSADPAVSQVIWAGTMQMYDTNDPSDNVVRGDQDRPFLRLKFKPSGPPGSQHDEGILQSLVILLTTGLSITDSDVTAVKIYRDDGNDVFEPVTDTLVSSGTDVFNELTADVTLTTPQTITATFWVAYDISFTAGTGATKIGARVVTATVIAPHTLDSTNFPFGSAYKAIFAAQYRIDGQIKLERDAAYIGDDIYNLTGKDQTRIGNTADGQLLSYYIRIENDGTSNDLFTVTGTGGNANWTI</sequence>
<comment type="caution">
    <text evidence="1">The sequence shown here is derived from an EMBL/GenBank/DDBJ whole genome shotgun (WGS) entry which is preliminary data.</text>
</comment>
<dbReference type="AlphaFoldDB" id="X1P621"/>
<dbReference type="EMBL" id="BARV01015057">
    <property type="protein sequence ID" value="GAI26374.1"/>
    <property type="molecule type" value="Genomic_DNA"/>
</dbReference>
<gene>
    <name evidence="1" type="ORF">S06H3_26094</name>
</gene>
<name>X1P621_9ZZZZ</name>
<proteinExistence type="predicted"/>
<feature type="non-terminal residue" evidence="1">
    <location>
        <position position="297"/>
    </location>
</feature>
<evidence type="ECO:0000313" key="1">
    <source>
        <dbReference type="EMBL" id="GAI26374.1"/>
    </source>
</evidence>
<reference evidence="1" key="1">
    <citation type="journal article" date="2014" name="Front. Microbiol.">
        <title>High frequency of phylogenetically diverse reductive dehalogenase-homologous genes in deep subseafloor sedimentary metagenomes.</title>
        <authorList>
            <person name="Kawai M."/>
            <person name="Futagami T."/>
            <person name="Toyoda A."/>
            <person name="Takaki Y."/>
            <person name="Nishi S."/>
            <person name="Hori S."/>
            <person name="Arai W."/>
            <person name="Tsubouchi T."/>
            <person name="Morono Y."/>
            <person name="Uchiyama I."/>
            <person name="Ito T."/>
            <person name="Fujiyama A."/>
            <person name="Inagaki F."/>
            <person name="Takami H."/>
        </authorList>
    </citation>
    <scope>NUCLEOTIDE SEQUENCE</scope>
    <source>
        <strain evidence="1">Expedition CK06-06</strain>
    </source>
</reference>
<protein>
    <recommendedName>
        <fullName evidence="2">DUF11 domain-containing protein</fullName>
    </recommendedName>
</protein>